<organism evidence="1 2">
    <name type="scientific">Xenorhabdus stockiae</name>
    <dbReference type="NCBI Taxonomy" id="351614"/>
    <lineage>
        <taxon>Bacteria</taxon>
        <taxon>Pseudomonadati</taxon>
        <taxon>Pseudomonadota</taxon>
        <taxon>Gammaproteobacteria</taxon>
        <taxon>Enterobacterales</taxon>
        <taxon>Morganellaceae</taxon>
        <taxon>Xenorhabdus</taxon>
    </lineage>
</organism>
<evidence type="ECO:0000313" key="2">
    <source>
        <dbReference type="Proteomes" id="UP000222366"/>
    </source>
</evidence>
<evidence type="ECO:0000313" key="1">
    <source>
        <dbReference type="EMBL" id="PHM59117.1"/>
    </source>
</evidence>
<comment type="caution">
    <text evidence="1">The sequence shown here is derived from an EMBL/GenBank/DDBJ whole genome shotgun (WGS) entry which is preliminary data.</text>
</comment>
<gene>
    <name evidence="1" type="ORF">Xsto_04073</name>
</gene>
<dbReference type="EMBL" id="NJAJ01000090">
    <property type="protein sequence ID" value="PHM59117.1"/>
    <property type="molecule type" value="Genomic_DNA"/>
</dbReference>
<accession>A0A2D0K7C9</accession>
<protein>
    <submittedName>
        <fullName evidence="1">Uncharacterized protein</fullName>
    </submittedName>
</protein>
<dbReference type="AlphaFoldDB" id="A0A2D0K7C9"/>
<proteinExistence type="predicted"/>
<dbReference type="Proteomes" id="UP000222366">
    <property type="component" value="Unassembled WGS sequence"/>
</dbReference>
<sequence length="265" mass="29549">MPKSEADSKYQQKGSFGFGGSGGTVIYKNNDEFFNWIRRSGASPEFFRNSADSDYTHTYGAGLLLKAGDTYASFSVNYATARVKVVAGNDAGTANSPIKELAFTDDSYTKSESDAKYQILGLTQIVSEYNVPWNANSGLYYSDFSTHSKLIVNFNIGVGSCPTLQLLANYRNGGLFYRSARDSYGFEENWAELLTVESANSRYIQDVRLGTEEHATLWRGYGYSDTPPYVITEVSNYNRDEFPDSVSRRPFQKLINGIWHNIGAL</sequence>
<keyword evidence="2" id="KW-1185">Reference proteome</keyword>
<reference evidence="1 2" key="1">
    <citation type="journal article" date="2017" name="Nat. Microbiol.">
        <title>Natural product diversity associated with the nematode symbionts Photorhabdus and Xenorhabdus.</title>
        <authorList>
            <person name="Tobias N.J."/>
            <person name="Wolff H."/>
            <person name="Djahanschiri B."/>
            <person name="Grundmann F."/>
            <person name="Kronenwerth M."/>
            <person name="Shi Y.M."/>
            <person name="Simonyi S."/>
            <person name="Grun P."/>
            <person name="Shapiro-Ilan D."/>
            <person name="Pidot S.J."/>
            <person name="Stinear T.P."/>
            <person name="Ebersberger I."/>
            <person name="Bode H.B."/>
        </authorList>
    </citation>
    <scope>NUCLEOTIDE SEQUENCE [LARGE SCALE GENOMIC DNA]</scope>
    <source>
        <strain evidence="1 2">DSM 17904</strain>
    </source>
</reference>
<name>A0A2D0K7C9_9GAMM</name>